<protein>
    <recommendedName>
        <fullName evidence="1">HNH nuclease domain-containing protein</fullName>
    </recommendedName>
</protein>
<dbReference type="RefSeq" id="WP_061152782.1">
    <property type="nucleotide sequence ID" value="NZ_FCOM02000213.1"/>
</dbReference>
<evidence type="ECO:0000259" key="1">
    <source>
        <dbReference type="Pfam" id="PF13391"/>
    </source>
</evidence>
<reference evidence="2" key="1">
    <citation type="submission" date="2016-01" db="EMBL/GenBank/DDBJ databases">
        <authorList>
            <person name="Peeters C."/>
        </authorList>
    </citation>
    <scope>NUCLEOTIDE SEQUENCE [LARGE SCALE GENOMIC DNA]</scope>
    <source>
        <strain evidence="2">LMG 29317</strain>
    </source>
</reference>
<dbReference type="Pfam" id="PF13391">
    <property type="entry name" value="HNH_2"/>
    <property type="match status" value="1"/>
</dbReference>
<feature type="domain" description="HNH nuclease" evidence="1">
    <location>
        <begin position="242"/>
        <end position="295"/>
    </location>
</feature>
<dbReference type="OrthoDB" id="9811869at2"/>
<evidence type="ECO:0000313" key="3">
    <source>
        <dbReference type="Proteomes" id="UP000055019"/>
    </source>
</evidence>
<evidence type="ECO:0000313" key="2">
    <source>
        <dbReference type="EMBL" id="SAL88912.1"/>
    </source>
</evidence>
<sequence length="344" mass="39415">MSQIPPPTRPRKKRAVRELLVEAGHDVSAWDVTNDGKIIANPNDNISRNTAWAFPGSDSEALVACIWFDGLTIKDDEVFYIGNDRAYRQRLLDLDKGERRSEVRNRLRTWTKRSRDLDFAVQAAYKLNRPVRLILVDGDDVDESNADRASTVSARELDPETWWIHDYDFSIVGGGEYRIVRGEDPPAREVDDTTPKIPDLGDDPLLQELVQNLSETERDAVIKARVGQGPFRDALFERWGGCSVTQVSMKDMLTASHIKPWSRCDTADERISVSNGLLLVPTLDRLFDRGLITFDEDFKIRISSRISIAHQRHFGIDPSTRLRLRDFDDLKPYLKWHEELVFKP</sequence>
<dbReference type="EMBL" id="FCOM02000213">
    <property type="protein sequence ID" value="SAL88912.1"/>
    <property type="molecule type" value="Genomic_DNA"/>
</dbReference>
<gene>
    <name evidence="2" type="ORF">AWB74_08799</name>
</gene>
<keyword evidence="3" id="KW-1185">Reference proteome</keyword>
<name>A0A158L6K2_9BURK</name>
<comment type="caution">
    <text evidence="2">The sequence shown here is derived from an EMBL/GenBank/DDBJ whole genome shotgun (WGS) entry which is preliminary data.</text>
</comment>
<accession>A0A158L6K2</accession>
<organism evidence="2 3">
    <name type="scientific">Caballeronia arvi</name>
    <dbReference type="NCBI Taxonomy" id="1777135"/>
    <lineage>
        <taxon>Bacteria</taxon>
        <taxon>Pseudomonadati</taxon>
        <taxon>Pseudomonadota</taxon>
        <taxon>Betaproteobacteria</taxon>
        <taxon>Burkholderiales</taxon>
        <taxon>Burkholderiaceae</taxon>
        <taxon>Caballeronia</taxon>
    </lineage>
</organism>
<dbReference type="InterPro" id="IPR003615">
    <property type="entry name" value="HNH_nuc"/>
</dbReference>
<proteinExistence type="predicted"/>
<dbReference type="Proteomes" id="UP000055019">
    <property type="component" value="Unassembled WGS sequence"/>
</dbReference>
<dbReference type="AlphaFoldDB" id="A0A158L6K2"/>